<dbReference type="InterPro" id="IPR000719">
    <property type="entry name" value="Prot_kinase_dom"/>
</dbReference>
<dbReference type="InterPro" id="IPR008271">
    <property type="entry name" value="Ser/Thr_kinase_AS"/>
</dbReference>
<evidence type="ECO:0000256" key="3">
    <source>
        <dbReference type="PROSITE-ProRule" id="PRU10141"/>
    </source>
</evidence>
<feature type="domain" description="Protein kinase" evidence="6">
    <location>
        <begin position="63"/>
        <end position="326"/>
    </location>
</feature>
<protein>
    <submittedName>
        <fullName evidence="8">Protein kinase domain-containing protein</fullName>
    </submittedName>
</protein>
<keyword evidence="2 3" id="KW-0067">ATP-binding</keyword>
<keyword evidence="4" id="KW-0723">Serine/threonine-protein kinase</keyword>
<evidence type="ECO:0000313" key="8">
    <source>
        <dbReference type="WBParaSite" id="MBELARI_LOCUS4229"/>
    </source>
</evidence>
<dbReference type="GO" id="GO:0010508">
    <property type="term" value="P:positive regulation of autophagy"/>
    <property type="evidence" value="ECO:0007669"/>
    <property type="project" value="TreeGrafter"/>
</dbReference>
<evidence type="ECO:0000259" key="6">
    <source>
        <dbReference type="PROSITE" id="PS50011"/>
    </source>
</evidence>
<dbReference type="GO" id="GO:0034045">
    <property type="term" value="C:phagophore assembly site membrane"/>
    <property type="evidence" value="ECO:0007669"/>
    <property type="project" value="TreeGrafter"/>
</dbReference>
<dbReference type="SUPFAM" id="SSF56112">
    <property type="entry name" value="Protein kinase-like (PK-like)"/>
    <property type="match status" value="1"/>
</dbReference>
<dbReference type="PANTHER" id="PTHR24348:SF45">
    <property type="entry name" value="PROTEIN KINASE DOMAIN-CONTAINING PROTEIN"/>
    <property type="match status" value="1"/>
</dbReference>
<proteinExistence type="inferred from homology"/>
<dbReference type="Proteomes" id="UP000887575">
    <property type="component" value="Unassembled WGS sequence"/>
</dbReference>
<keyword evidence="4" id="KW-0808">Transferase</keyword>
<accession>A0AAF3FB98</accession>
<dbReference type="GO" id="GO:0061709">
    <property type="term" value="P:reticulophagy"/>
    <property type="evidence" value="ECO:0007669"/>
    <property type="project" value="TreeGrafter"/>
</dbReference>
<evidence type="ECO:0000256" key="4">
    <source>
        <dbReference type="RuleBase" id="RU000304"/>
    </source>
</evidence>
<dbReference type="PROSITE" id="PS00108">
    <property type="entry name" value="PROTEIN_KINASE_ST"/>
    <property type="match status" value="1"/>
</dbReference>
<dbReference type="PROSITE" id="PS50011">
    <property type="entry name" value="PROTEIN_KINASE_DOM"/>
    <property type="match status" value="1"/>
</dbReference>
<feature type="binding site" evidence="3">
    <location>
        <position position="92"/>
    </location>
    <ligand>
        <name>ATP</name>
        <dbReference type="ChEBI" id="CHEBI:30616"/>
    </ligand>
</feature>
<dbReference type="InterPro" id="IPR017441">
    <property type="entry name" value="Protein_kinase_ATP_BS"/>
</dbReference>
<dbReference type="SMART" id="SM00220">
    <property type="entry name" value="S_TKc"/>
    <property type="match status" value="1"/>
</dbReference>
<evidence type="ECO:0000256" key="5">
    <source>
        <dbReference type="SAM" id="MobiDB-lite"/>
    </source>
</evidence>
<dbReference type="Gene3D" id="1.10.510.10">
    <property type="entry name" value="Transferase(Phosphotransferase) domain 1"/>
    <property type="match status" value="1"/>
</dbReference>
<name>A0AAF3FB98_9BILA</name>
<dbReference type="GO" id="GO:0034727">
    <property type="term" value="P:piecemeal microautophagy of the nucleus"/>
    <property type="evidence" value="ECO:0007669"/>
    <property type="project" value="TreeGrafter"/>
</dbReference>
<evidence type="ECO:0000313" key="7">
    <source>
        <dbReference type="Proteomes" id="UP000887575"/>
    </source>
</evidence>
<dbReference type="GO" id="GO:0000045">
    <property type="term" value="P:autophagosome assembly"/>
    <property type="evidence" value="ECO:0007669"/>
    <property type="project" value="TreeGrafter"/>
</dbReference>
<organism evidence="7 8">
    <name type="scientific">Mesorhabditis belari</name>
    <dbReference type="NCBI Taxonomy" id="2138241"/>
    <lineage>
        <taxon>Eukaryota</taxon>
        <taxon>Metazoa</taxon>
        <taxon>Ecdysozoa</taxon>
        <taxon>Nematoda</taxon>
        <taxon>Chromadorea</taxon>
        <taxon>Rhabditida</taxon>
        <taxon>Rhabditina</taxon>
        <taxon>Rhabditomorpha</taxon>
        <taxon>Rhabditoidea</taxon>
        <taxon>Rhabditidae</taxon>
        <taxon>Mesorhabditinae</taxon>
        <taxon>Mesorhabditis</taxon>
    </lineage>
</organism>
<dbReference type="Pfam" id="PF00069">
    <property type="entry name" value="Pkinase"/>
    <property type="match status" value="1"/>
</dbReference>
<dbReference type="GO" id="GO:0042594">
    <property type="term" value="P:response to starvation"/>
    <property type="evidence" value="ECO:0007669"/>
    <property type="project" value="TreeGrafter"/>
</dbReference>
<dbReference type="PROSITE" id="PS00107">
    <property type="entry name" value="PROTEIN_KINASE_ATP"/>
    <property type="match status" value="1"/>
</dbReference>
<dbReference type="GO" id="GO:0005829">
    <property type="term" value="C:cytosol"/>
    <property type="evidence" value="ECO:0007669"/>
    <property type="project" value="TreeGrafter"/>
</dbReference>
<keyword evidence="1 3" id="KW-0547">Nucleotide-binding</keyword>
<dbReference type="GO" id="GO:0000422">
    <property type="term" value="P:autophagy of mitochondrion"/>
    <property type="evidence" value="ECO:0007669"/>
    <property type="project" value="TreeGrafter"/>
</dbReference>
<feature type="region of interest" description="Disordered" evidence="5">
    <location>
        <begin position="26"/>
        <end position="47"/>
    </location>
</feature>
<reference evidence="8" key="1">
    <citation type="submission" date="2024-02" db="UniProtKB">
        <authorList>
            <consortium name="WormBaseParasite"/>
        </authorList>
    </citation>
    <scope>IDENTIFICATION</scope>
</reference>
<dbReference type="InterPro" id="IPR045269">
    <property type="entry name" value="Atg1-like"/>
</dbReference>
<dbReference type="AlphaFoldDB" id="A0AAF3FB98"/>
<dbReference type="GO" id="GO:0005776">
    <property type="term" value="C:autophagosome"/>
    <property type="evidence" value="ECO:0007669"/>
    <property type="project" value="TreeGrafter"/>
</dbReference>
<dbReference type="GO" id="GO:0048675">
    <property type="term" value="P:axon extension"/>
    <property type="evidence" value="ECO:0007669"/>
    <property type="project" value="TreeGrafter"/>
</dbReference>
<evidence type="ECO:0000256" key="2">
    <source>
        <dbReference type="ARBA" id="ARBA00022840"/>
    </source>
</evidence>
<dbReference type="WBParaSite" id="MBELARI_LOCUS4229">
    <property type="protein sequence ID" value="MBELARI_LOCUS4229"/>
    <property type="gene ID" value="MBELARI_LOCUS4229"/>
</dbReference>
<evidence type="ECO:0000256" key="1">
    <source>
        <dbReference type="ARBA" id="ARBA00022741"/>
    </source>
</evidence>
<keyword evidence="7" id="KW-1185">Reference proteome</keyword>
<dbReference type="PANTHER" id="PTHR24348">
    <property type="entry name" value="SERINE/THREONINE-PROTEIN KINASE UNC-51-RELATED"/>
    <property type="match status" value="1"/>
</dbReference>
<sequence length="336" mass="37283">MAISALRLETPHNAYIDKCKENEFEMGGAAPADPGDESNADEPPLPTFSEEEIHVGEKYSYHDTLSSLIGLGSYGVVFKGNDHGNNMPVAVKRLAKMNIKDQELSVIKSLKSKYLVGVLDICDIDPVTSCVIMELLDTDLDNHLRKRAPNGRLTPKNLKLIIDNLARGYKALNELRIVHRDIKPQNILVSYQIKGSREFSGAKITDFGIARTLGEASLCNVAGTFYYMAPEVGANLLKICEYNSKVDIWSIGCLIYQCLTGDIPFDECSLCRLFLYMAGGNYEAYDYPELPEGTSPAIIDLIHCLLDIDPEKRATPQEFYEIATAFSELTVIEAQI</sequence>
<keyword evidence="4" id="KW-0418">Kinase</keyword>
<dbReference type="GO" id="GO:0004674">
    <property type="term" value="F:protein serine/threonine kinase activity"/>
    <property type="evidence" value="ECO:0007669"/>
    <property type="project" value="UniProtKB-KW"/>
</dbReference>
<comment type="similarity">
    <text evidence="4">Belongs to the protein kinase superfamily.</text>
</comment>
<dbReference type="InterPro" id="IPR011009">
    <property type="entry name" value="Kinase-like_dom_sf"/>
</dbReference>
<dbReference type="GO" id="GO:0005524">
    <property type="term" value="F:ATP binding"/>
    <property type="evidence" value="ECO:0007669"/>
    <property type="project" value="UniProtKB-UniRule"/>
</dbReference>
<dbReference type="CDD" id="cd14014">
    <property type="entry name" value="STKc_PknB_like"/>
    <property type="match status" value="1"/>
</dbReference>